<evidence type="ECO:0000313" key="3">
    <source>
        <dbReference type="EMBL" id="RVT92980.1"/>
    </source>
</evidence>
<dbReference type="Proteomes" id="UP000282971">
    <property type="component" value="Unassembled WGS sequence"/>
</dbReference>
<evidence type="ECO:0000256" key="1">
    <source>
        <dbReference type="ARBA" id="ARBA00038414"/>
    </source>
</evidence>
<dbReference type="EMBL" id="SACN01000001">
    <property type="protein sequence ID" value="RVT92980.1"/>
    <property type="molecule type" value="Genomic_DNA"/>
</dbReference>
<dbReference type="Gene3D" id="3.40.50.12500">
    <property type="match status" value="1"/>
</dbReference>
<evidence type="ECO:0000256" key="2">
    <source>
        <dbReference type="SAM" id="MobiDB-lite"/>
    </source>
</evidence>
<dbReference type="OrthoDB" id="9791723at2"/>
<dbReference type="InterPro" id="IPR053714">
    <property type="entry name" value="Iso_Racemase_Enz_sf"/>
</dbReference>
<accession>A0A437M5H9</accession>
<sequence>MPKLKRIRLITPVTQDVSERMVDLESLQHPGELEISRTGIAFGPPSVECEYDEALAAPYIVARAQEARDEGVDAVVIDCMSDPGLRAARELLDIPVFGPRETCMHVATMLGHRFSYIGIKNRNRARIERAAATYGVLDHLASVRAVDLDVVEVTGPTGQHRLHERIIEESLIAAQNDRADVLLIGCTAFFGCEVIVGQALEQHGLSIPVINPIRTTVAYAASLLDLGLSHSKKAYPAPPIRPRTGYPFKDGSPIPGVSAR</sequence>
<comment type="similarity">
    <text evidence="1">Belongs to the HyuE racemase family.</text>
</comment>
<dbReference type="PANTHER" id="PTHR28047">
    <property type="entry name" value="PROTEIN DCG1"/>
    <property type="match status" value="1"/>
</dbReference>
<dbReference type="RefSeq" id="WP_127741129.1">
    <property type="nucleotide sequence ID" value="NZ_SACN01000001.1"/>
</dbReference>
<dbReference type="Pfam" id="PF01177">
    <property type="entry name" value="Asp_Glu_race"/>
    <property type="match status" value="1"/>
</dbReference>
<organism evidence="3 4">
    <name type="scientific">Sphingomonas crocodyli</name>
    <dbReference type="NCBI Taxonomy" id="1979270"/>
    <lineage>
        <taxon>Bacteria</taxon>
        <taxon>Pseudomonadati</taxon>
        <taxon>Pseudomonadota</taxon>
        <taxon>Alphaproteobacteria</taxon>
        <taxon>Sphingomonadales</taxon>
        <taxon>Sphingomonadaceae</taxon>
        <taxon>Sphingomonas</taxon>
    </lineage>
</organism>
<comment type="caution">
    <text evidence="3">The sequence shown here is derived from an EMBL/GenBank/DDBJ whole genome shotgun (WGS) entry which is preliminary data.</text>
</comment>
<reference evidence="3 4" key="1">
    <citation type="submission" date="2019-01" db="EMBL/GenBank/DDBJ databases">
        <authorList>
            <person name="Chen W.-M."/>
        </authorList>
    </citation>
    <scope>NUCLEOTIDE SEQUENCE [LARGE SCALE GENOMIC DNA]</scope>
    <source>
        <strain evidence="3 4">CCP-7</strain>
    </source>
</reference>
<dbReference type="InterPro" id="IPR015942">
    <property type="entry name" value="Asp/Glu/hydantoin_racemase"/>
</dbReference>
<evidence type="ECO:0000313" key="4">
    <source>
        <dbReference type="Proteomes" id="UP000282971"/>
    </source>
</evidence>
<dbReference type="GO" id="GO:0047661">
    <property type="term" value="F:amino-acid racemase activity"/>
    <property type="evidence" value="ECO:0007669"/>
    <property type="project" value="InterPro"/>
</dbReference>
<dbReference type="PANTHER" id="PTHR28047:SF5">
    <property type="entry name" value="PROTEIN DCG1"/>
    <property type="match status" value="1"/>
</dbReference>
<gene>
    <name evidence="3" type="ORF">EOD43_03485</name>
</gene>
<keyword evidence="4" id="KW-1185">Reference proteome</keyword>
<protein>
    <submittedName>
        <fullName evidence="3">Hydrogenase expression protein HupH</fullName>
    </submittedName>
</protein>
<name>A0A437M5H9_9SPHN</name>
<dbReference type="AlphaFoldDB" id="A0A437M5H9"/>
<proteinExistence type="inferred from homology"/>
<feature type="region of interest" description="Disordered" evidence="2">
    <location>
        <begin position="238"/>
        <end position="260"/>
    </location>
</feature>
<dbReference type="InterPro" id="IPR052186">
    <property type="entry name" value="Hydantoin_racemase-like"/>
</dbReference>